<keyword evidence="2" id="KW-1185">Reference proteome</keyword>
<comment type="caution">
    <text evidence="1">The sequence shown here is derived from an EMBL/GenBank/DDBJ whole genome shotgun (WGS) entry which is preliminary data.</text>
</comment>
<dbReference type="Proteomes" id="UP001196413">
    <property type="component" value="Unassembled WGS sequence"/>
</dbReference>
<dbReference type="EMBL" id="JAHQIW010003556">
    <property type="protein sequence ID" value="KAJ1359159.1"/>
    <property type="molecule type" value="Genomic_DNA"/>
</dbReference>
<proteinExistence type="predicted"/>
<reference evidence="1" key="1">
    <citation type="submission" date="2021-06" db="EMBL/GenBank/DDBJ databases">
        <title>Parelaphostrongylus tenuis whole genome reference sequence.</title>
        <authorList>
            <person name="Garwood T.J."/>
            <person name="Larsen P.A."/>
            <person name="Fountain-Jones N.M."/>
            <person name="Garbe J.R."/>
            <person name="Macchietto M.G."/>
            <person name="Kania S.A."/>
            <person name="Gerhold R.W."/>
            <person name="Richards J.E."/>
            <person name="Wolf T.M."/>
        </authorList>
    </citation>
    <scope>NUCLEOTIDE SEQUENCE</scope>
    <source>
        <strain evidence="1">MNPRO001-30</strain>
        <tissue evidence="1">Meninges</tissue>
    </source>
</reference>
<sequence length="177" mass="18866">MVYAGKPEVAARIPGIATNEAAARGFVERLVLQTVFGIVERQARSALLPNSIISAILGQLTVKVIYAPMLCQDVLLGLADMTELEKKETRCIIVDNTVTAICINPMDAKAKCDTMKNVMAVNATHSTISGSIMTTNIIMAKWSRAMWQGVVNRAVRALAAGPFGSHFFAATATVGGN</sequence>
<name>A0AAD5N6R9_PARTN</name>
<evidence type="ECO:0000313" key="1">
    <source>
        <dbReference type="EMBL" id="KAJ1359159.1"/>
    </source>
</evidence>
<protein>
    <submittedName>
        <fullName evidence="1">Uncharacterized protein</fullName>
    </submittedName>
</protein>
<evidence type="ECO:0000313" key="2">
    <source>
        <dbReference type="Proteomes" id="UP001196413"/>
    </source>
</evidence>
<organism evidence="1 2">
    <name type="scientific">Parelaphostrongylus tenuis</name>
    <name type="common">Meningeal worm</name>
    <dbReference type="NCBI Taxonomy" id="148309"/>
    <lineage>
        <taxon>Eukaryota</taxon>
        <taxon>Metazoa</taxon>
        <taxon>Ecdysozoa</taxon>
        <taxon>Nematoda</taxon>
        <taxon>Chromadorea</taxon>
        <taxon>Rhabditida</taxon>
        <taxon>Rhabditina</taxon>
        <taxon>Rhabditomorpha</taxon>
        <taxon>Strongyloidea</taxon>
        <taxon>Metastrongylidae</taxon>
        <taxon>Parelaphostrongylus</taxon>
    </lineage>
</organism>
<accession>A0AAD5N6R9</accession>
<gene>
    <name evidence="1" type="ORF">KIN20_017817</name>
</gene>
<dbReference type="AlphaFoldDB" id="A0AAD5N6R9"/>